<protein>
    <recommendedName>
        <fullName evidence="3">DUF3575 domain-containing protein</fullName>
    </recommendedName>
</protein>
<name>A0A199XS94_9FLAO</name>
<dbReference type="Proteomes" id="UP000093807">
    <property type="component" value="Unassembled WGS sequence"/>
</dbReference>
<dbReference type="RefSeq" id="WP_231891047.1">
    <property type="nucleotide sequence ID" value="NZ_JMTM01000025.1"/>
</dbReference>
<organism evidence="1 2">
    <name type="scientific">Flavobacterium succinicans</name>
    <dbReference type="NCBI Taxonomy" id="29536"/>
    <lineage>
        <taxon>Bacteria</taxon>
        <taxon>Pseudomonadati</taxon>
        <taxon>Bacteroidota</taxon>
        <taxon>Flavobacteriia</taxon>
        <taxon>Flavobacteriales</taxon>
        <taxon>Flavobacteriaceae</taxon>
        <taxon>Flavobacterium</taxon>
    </lineage>
</organism>
<accession>A0A199XS94</accession>
<dbReference type="AlphaFoldDB" id="A0A199XS94"/>
<evidence type="ECO:0000313" key="1">
    <source>
        <dbReference type="EMBL" id="OAZ04515.1"/>
    </source>
</evidence>
<reference evidence="1 2" key="1">
    <citation type="submission" date="2016-06" db="EMBL/GenBank/DDBJ databases">
        <title>Draft genome sequence of Flavobacterium succinicans strain DD5b.</title>
        <authorList>
            <person name="Poehlein A."/>
            <person name="Daniel R."/>
            <person name="Simeonova D.D."/>
        </authorList>
    </citation>
    <scope>NUCLEOTIDE SEQUENCE [LARGE SCALE GENOMIC DNA]</scope>
    <source>
        <strain evidence="1 2">DD5b</strain>
    </source>
</reference>
<dbReference type="PATRIC" id="fig|29536.5.peg.1141"/>
<evidence type="ECO:0008006" key="3">
    <source>
        <dbReference type="Google" id="ProtNLM"/>
    </source>
</evidence>
<keyword evidence="2" id="KW-1185">Reference proteome</keyword>
<proteinExistence type="predicted"/>
<evidence type="ECO:0000313" key="2">
    <source>
        <dbReference type="Proteomes" id="UP000093807"/>
    </source>
</evidence>
<comment type="caution">
    <text evidence="1">The sequence shown here is derived from an EMBL/GenBank/DDBJ whole genome shotgun (WGS) entry which is preliminary data.</text>
</comment>
<gene>
    <name evidence="1" type="ORF">FLB_10890</name>
</gene>
<dbReference type="EMBL" id="JMTM01000025">
    <property type="protein sequence ID" value="OAZ04515.1"/>
    <property type="molecule type" value="Genomic_DNA"/>
</dbReference>
<sequence length="170" mass="19385">MTKVITFLIIMFFQYMSGQHGLRFNTMEYFTLSTSVDPYASIKQSGLNIVGEIEYVGLIYAKAGFESHSALYGGYTDIHGGFGVNLTSGLYEKLRYYGGLRLAKVNRGNHGFRPIYGLEAGIDYTISDHFFFGLRGTLDKRLDQEIFGWKPELNGSGFIRIGYKWNYKKY</sequence>